<proteinExistence type="predicted"/>
<dbReference type="InterPro" id="IPR029068">
    <property type="entry name" value="Glyas_Bleomycin-R_OHBP_Dase"/>
</dbReference>
<sequence length="116" mass="12693">MVSVTYQIDYLEFPSKDGLKTRRFFQEAFDWSFVSYGPTYHVIEAAGIDAGIDGDAGEAAGAPLPVVRTTDLEEAQRAVEFAGGVITRPAFDFPGGRRFHFREPGGCEMAVWVSAP</sequence>
<dbReference type="AlphaFoldDB" id="A0A1C3U7I5"/>
<evidence type="ECO:0000259" key="1">
    <source>
        <dbReference type="PROSITE" id="PS51819"/>
    </source>
</evidence>
<gene>
    <name evidence="2" type="ORF">GA0061101_101635</name>
</gene>
<feature type="domain" description="VOC" evidence="1">
    <location>
        <begin position="7"/>
        <end position="114"/>
    </location>
</feature>
<reference evidence="2 3" key="1">
    <citation type="submission" date="2016-08" db="EMBL/GenBank/DDBJ databases">
        <authorList>
            <person name="Seilhamer J.J."/>
        </authorList>
    </citation>
    <scope>NUCLEOTIDE SEQUENCE [LARGE SCALE GENOMIC DNA]</scope>
    <source>
        <strain evidence="2 3">P1-7</strain>
    </source>
</reference>
<dbReference type="PANTHER" id="PTHR33993:SF1">
    <property type="entry name" value="GLYOXALASE FAMILY PROTEIN"/>
    <property type="match status" value="1"/>
</dbReference>
<evidence type="ECO:0000313" key="3">
    <source>
        <dbReference type="Proteomes" id="UP000199205"/>
    </source>
</evidence>
<dbReference type="InterPro" id="IPR037523">
    <property type="entry name" value="VOC_core"/>
</dbReference>
<accession>A0A1C3U7I5</accession>
<dbReference type="Pfam" id="PF00903">
    <property type="entry name" value="Glyoxalase"/>
    <property type="match status" value="1"/>
</dbReference>
<evidence type="ECO:0000313" key="2">
    <source>
        <dbReference type="EMBL" id="SCB11365.1"/>
    </source>
</evidence>
<dbReference type="InterPro" id="IPR052164">
    <property type="entry name" value="Anthracycline_SecMetBiosynth"/>
</dbReference>
<protein>
    <recommendedName>
        <fullName evidence="1">VOC domain-containing protein</fullName>
    </recommendedName>
</protein>
<organism evidence="2 3">
    <name type="scientific">Rhizobium lusitanum</name>
    <dbReference type="NCBI Taxonomy" id="293958"/>
    <lineage>
        <taxon>Bacteria</taxon>
        <taxon>Pseudomonadati</taxon>
        <taxon>Pseudomonadota</taxon>
        <taxon>Alphaproteobacteria</taxon>
        <taxon>Hyphomicrobiales</taxon>
        <taxon>Rhizobiaceae</taxon>
        <taxon>Rhizobium/Agrobacterium group</taxon>
        <taxon>Rhizobium</taxon>
    </lineage>
</organism>
<dbReference type="PROSITE" id="PS51819">
    <property type="entry name" value="VOC"/>
    <property type="match status" value="1"/>
</dbReference>
<dbReference type="Proteomes" id="UP000199205">
    <property type="component" value="Unassembled WGS sequence"/>
</dbReference>
<dbReference type="EMBL" id="FMAF01000001">
    <property type="protein sequence ID" value="SCB11365.1"/>
    <property type="molecule type" value="Genomic_DNA"/>
</dbReference>
<dbReference type="InterPro" id="IPR004360">
    <property type="entry name" value="Glyas_Fos-R_dOase_dom"/>
</dbReference>
<name>A0A1C3U7I5_9HYPH</name>
<dbReference type="Gene3D" id="3.10.180.10">
    <property type="entry name" value="2,3-Dihydroxybiphenyl 1,2-Dioxygenase, domain 1"/>
    <property type="match status" value="1"/>
</dbReference>
<dbReference type="PANTHER" id="PTHR33993">
    <property type="entry name" value="GLYOXALASE-RELATED"/>
    <property type="match status" value="1"/>
</dbReference>
<dbReference type="SUPFAM" id="SSF54593">
    <property type="entry name" value="Glyoxalase/Bleomycin resistance protein/Dihydroxybiphenyl dioxygenase"/>
    <property type="match status" value="1"/>
</dbReference>